<accession>A0A834ZYE2</accession>
<dbReference type="GO" id="GO:0006623">
    <property type="term" value="P:protein targeting to vacuole"/>
    <property type="evidence" value="ECO:0007669"/>
    <property type="project" value="TreeGrafter"/>
</dbReference>
<dbReference type="GO" id="GO:0045053">
    <property type="term" value="P:protein retention in Golgi apparatus"/>
    <property type="evidence" value="ECO:0007669"/>
    <property type="project" value="TreeGrafter"/>
</dbReference>
<dbReference type="InterPro" id="IPR026847">
    <property type="entry name" value="VPS13"/>
</dbReference>
<dbReference type="PANTHER" id="PTHR16166">
    <property type="entry name" value="VACUOLAR PROTEIN SORTING-ASSOCIATED PROTEIN VPS13"/>
    <property type="match status" value="1"/>
</dbReference>
<dbReference type="Proteomes" id="UP000655225">
    <property type="component" value="Unassembled WGS sequence"/>
</dbReference>
<organism evidence="1 2">
    <name type="scientific">Tetracentron sinense</name>
    <name type="common">Spur-leaf</name>
    <dbReference type="NCBI Taxonomy" id="13715"/>
    <lineage>
        <taxon>Eukaryota</taxon>
        <taxon>Viridiplantae</taxon>
        <taxon>Streptophyta</taxon>
        <taxon>Embryophyta</taxon>
        <taxon>Tracheophyta</taxon>
        <taxon>Spermatophyta</taxon>
        <taxon>Magnoliopsida</taxon>
        <taxon>Trochodendrales</taxon>
        <taxon>Trochodendraceae</taxon>
        <taxon>Tetracentron</taxon>
    </lineage>
</organism>
<dbReference type="OrthoDB" id="428159at2759"/>
<comment type="caution">
    <text evidence="1">The sequence shown here is derived from an EMBL/GenBank/DDBJ whole genome shotgun (WGS) entry which is preliminary data.</text>
</comment>
<dbReference type="AlphaFoldDB" id="A0A834ZYE2"/>
<proteinExistence type="predicted"/>
<reference evidence="1 2" key="1">
    <citation type="submission" date="2020-04" db="EMBL/GenBank/DDBJ databases">
        <title>Plant Genome Project.</title>
        <authorList>
            <person name="Zhang R.-G."/>
        </authorList>
    </citation>
    <scope>NUCLEOTIDE SEQUENCE [LARGE SCALE GENOMIC DNA]</scope>
    <source>
        <strain evidence="1">YNK0</strain>
        <tissue evidence="1">Leaf</tissue>
    </source>
</reference>
<evidence type="ECO:0000313" key="1">
    <source>
        <dbReference type="EMBL" id="KAF8413950.1"/>
    </source>
</evidence>
<evidence type="ECO:0000313" key="2">
    <source>
        <dbReference type="Proteomes" id="UP000655225"/>
    </source>
</evidence>
<dbReference type="PANTHER" id="PTHR16166:SF143">
    <property type="entry name" value="PROTEIN SORTING-ASSOCIATED PROTEIN, PUTATIVE (DUF1162)-RELATED"/>
    <property type="match status" value="1"/>
</dbReference>
<gene>
    <name evidence="1" type="ORF">HHK36_001947</name>
</gene>
<protein>
    <submittedName>
        <fullName evidence="1">Uncharacterized protein</fullName>
    </submittedName>
</protein>
<dbReference type="EMBL" id="JABCRI010000001">
    <property type="protein sequence ID" value="KAF8413950.1"/>
    <property type="molecule type" value="Genomic_DNA"/>
</dbReference>
<sequence>MLSSNEAIYVIDSSGVIGNPLGFAGNVGLGIKDILSVPAKDILQVHKPYWTHCRNDTRYTSLHSNTVYAISDAATQFSKTAHKSIVAFTFDDQAAAKMEKQQKSIASHINGVLNELLEVHLSIQ</sequence>
<keyword evidence="2" id="KW-1185">Reference proteome</keyword>
<name>A0A834ZYE2_TETSI</name>